<dbReference type="PROSITE" id="PS51257">
    <property type="entry name" value="PROKAR_LIPOPROTEIN"/>
    <property type="match status" value="1"/>
</dbReference>
<dbReference type="Proteomes" id="UP000230202">
    <property type="component" value="Unassembled WGS sequence"/>
</dbReference>
<dbReference type="RefSeq" id="WP_100141373.1">
    <property type="nucleotide sequence ID" value="NZ_MEIL01000029.1"/>
</dbReference>
<sequence length="88" mass="10216">MKYYSKILYVTGFIVLSGCSTDVSRYQKQLEANGYTGSRVVVYPRNGYAQPPAKYLVDENGRYIDQNGNQTAYPVENPYYREYIKLHK</sequence>
<gene>
    <name evidence="1" type="ORF">BHC54_10130</name>
</gene>
<dbReference type="EMBL" id="MEIL01000029">
    <property type="protein sequence ID" value="PIT38838.1"/>
    <property type="molecule type" value="Genomic_DNA"/>
</dbReference>
<evidence type="ECO:0000313" key="2">
    <source>
        <dbReference type="Proteomes" id="UP000230202"/>
    </source>
</evidence>
<proteinExistence type="predicted"/>
<organism evidence="1 2">
    <name type="scientific">Snodgrassella alvi</name>
    <dbReference type="NCBI Taxonomy" id="1196083"/>
    <lineage>
        <taxon>Bacteria</taxon>
        <taxon>Pseudomonadati</taxon>
        <taxon>Pseudomonadota</taxon>
        <taxon>Betaproteobacteria</taxon>
        <taxon>Neisseriales</taxon>
        <taxon>Neisseriaceae</taxon>
        <taxon>Snodgrassella</taxon>
    </lineage>
</organism>
<dbReference type="AlphaFoldDB" id="A0A2N9X6N5"/>
<name>A0A2N9X6N5_9NEIS</name>
<dbReference type="OrthoDB" id="8613568at2"/>
<evidence type="ECO:0000313" key="1">
    <source>
        <dbReference type="EMBL" id="PIT38838.1"/>
    </source>
</evidence>
<comment type="caution">
    <text evidence="1">The sequence shown here is derived from an EMBL/GenBank/DDBJ whole genome shotgun (WGS) entry which is preliminary data.</text>
</comment>
<keyword evidence="2" id="KW-1185">Reference proteome</keyword>
<protein>
    <recommendedName>
        <fullName evidence="3">Lipoprotein</fullName>
    </recommendedName>
</protein>
<accession>A0A2N9X6N5</accession>
<evidence type="ECO:0008006" key="3">
    <source>
        <dbReference type="Google" id="ProtNLM"/>
    </source>
</evidence>
<reference evidence="1" key="1">
    <citation type="journal article" date="2017" name="MBio">
        <title>Type VI secretion-mediated competition in the bee gut microbiome.</title>
        <authorList>
            <person name="Steele M.I."/>
            <person name="Kwong W.K."/>
            <person name="Powell J.E."/>
            <person name="Whiteley M."/>
            <person name="Moran N.A."/>
        </authorList>
    </citation>
    <scope>NUCLEOTIDE SEQUENCE [LARGE SCALE GENOMIC DNA]</scope>
    <source>
        <strain evidence="1">WkB273</strain>
    </source>
</reference>